<dbReference type="RefSeq" id="YP_009246476.1">
    <property type="nucleotide sequence ID" value="NC_029921.1"/>
</dbReference>
<proteinExistence type="predicted"/>
<dbReference type="KEGG" id="vg:27246475"/>
<name>A0A142I7Z2_9VIRU</name>
<protein>
    <submittedName>
        <fullName evidence="1">Uncharacterized protein</fullName>
    </submittedName>
</protein>
<sequence length="457" mass="51227">MSQFGKSFKGRTEVTITEYRSHTVKDVHRSLLTADKSLRKSFCFRNALNQFLDKDLPLLPIRPKLESRVAVKKSKLRSQLSFRPGLTQEEAIDLYNKGYDGDSVSGALQDRVVNEPVAYSSADNDKFHRGLAALGYTLADRAFDTCESGFVRAIPTTPCGFICCGPGSFKDSLGFVIKIGEFWHMYDGFQHFVAVEDAKFLASKSPSFWLAKRLAKRLNLVPKEDPSIAAAECPCRKVWEASFARAPTALDPFGGRAFCDQGWVYHRDVGYATANHISQETLFQQALSVRNLGPQGSANVSGSIHTALDRLRAAYSRGTPASRSILQGLANLITPVGENFECDLDKRKLNIKALRSPERYITIEGLVVNLDDVVRGFYLDKAKVTVLSRSKWMGYEDLPQKPPNGTFYCRKRKAMLLISCSPGTYAKKRKVAVQEDRFKDMRVENFREVAENMDLNQ</sequence>
<organism evidence="1 2">
    <name type="scientific">Tilapia lake virus</name>
    <dbReference type="NCBI Taxonomy" id="1549864"/>
    <lineage>
        <taxon>Viruses</taxon>
        <taxon>Riboviria</taxon>
        <taxon>Orthornavirae</taxon>
        <taxon>Negarnaviricota</taxon>
        <taxon>Polyploviricotina</taxon>
        <taxon>Insthoviricetes</taxon>
        <taxon>Articulavirales</taxon>
        <taxon>Amnoonviridae</taxon>
        <taxon>Tilapinevirus</taxon>
        <taxon>Tilapinevirus tilapiae</taxon>
    </lineage>
</organism>
<keyword evidence="2" id="KW-1185">Reference proteome</keyword>
<dbReference type="GeneID" id="27246475"/>
<dbReference type="Proteomes" id="UP000201867">
    <property type="component" value="Genome"/>
</dbReference>
<reference evidence="1 2" key="1">
    <citation type="journal article" date="2014" name="J. Clin. Microbiol.">
        <title>Identification of a novel RNA virus lethal to tilapia.</title>
        <authorList>
            <person name="Eyngor M."/>
            <person name="Zamostiano R."/>
            <person name="Kembou Tsofack J.E."/>
            <person name="Berkowitz A."/>
            <person name="Bercovier H."/>
            <person name="Tinman S."/>
            <person name="Lev M."/>
            <person name="Hurvitz A."/>
            <person name="Galeotti M."/>
            <person name="Bacharach E."/>
            <person name="Eldar A."/>
        </authorList>
    </citation>
    <scope>NUCLEOTIDE SEQUENCE [LARGE SCALE GENOMIC DNA]</scope>
    <source>
        <strain evidence="1">Til-4-2011</strain>
    </source>
</reference>
<evidence type="ECO:0000313" key="2">
    <source>
        <dbReference type="Proteomes" id="UP000201867"/>
    </source>
</evidence>
<reference evidence="2" key="2">
    <citation type="journal article" date="2016" name="MBio">
        <title>Characterization of a Novel Orthomyxo-like Virus Causing Mass Die-Offs of Tilapia.</title>
        <authorList>
            <person name="Bacharach E."/>
            <person name="Mishra N."/>
            <person name="Briese T."/>
            <person name="Zody M.C."/>
            <person name="Kembou Tsofack J.E."/>
            <person name="Zamostiano R."/>
            <person name="Berkowitz A."/>
            <person name="Ng J."/>
            <person name="Nitido A."/>
            <person name="Corvelo A."/>
            <person name="Toussaint N.C."/>
            <person name="Abel Nielsen S.C."/>
            <person name="Hornig M."/>
            <person name="Del Pozo J."/>
            <person name="Bloom T."/>
            <person name="Ferguson H."/>
            <person name="Eldar A."/>
            <person name="Lipkin W.I."/>
        </authorList>
    </citation>
    <scope>NUCLEOTIDE SEQUENCE [LARGE SCALE GENOMIC DNA]</scope>
</reference>
<dbReference type="EMBL" id="KU751815">
    <property type="protein sequence ID" value="AMR44594.1"/>
    <property type="molecule type" value="Genomic_RNA"/>
</dbReference>
<evidence type="ECO:0000313" key="1">
    <source>
        <dbReference type="EMBL" id="AMR44594.1"/>
    </source>
</evidence>
<accession>A0A142I7Z2</accession>